<evidence type="ECO:0000256" key="3">
    <source>
        <dbReference type="ARBA" id="ARBA00022729"/>
    </source>
</evidence>
<dbReference type="Pfam" id="PF03958">
    <property type="entry name" value="Secretin_N"/>
    <property type="match status" value="1"/>
</dbReference>
<dbReference type="PANTHER" id="PTHR30604:SF1">
    <property type="entry name" value="DNA UTILIZATION PROTEIN HOFQ"/>
    <property type="match status" value="1"/>
</dbReference>
<dbReference type="NCBIfam" id="TIGR02515">
    <property type="entry name" value="IV_pilus_PilQ"/>
    <property type="match status" value="1"/>
</dbReference>
<organism evidence="11 12">
    <name type="scientific">Candidatus Methylospira mobilis</name>
    <dbReference type="NCBI Taxonomy" id="1808979"/>
    <lineage>
        <taxon>Bacteria</taxon>
        <taxon>Pseudomonadati</taxon>
        <taxon>Pseudomonadota</taxon>
        <taxon>Gammaproteobacteria</taxon>
        <taxon>Methylococcales</taxon>
        <taxon>Methylococcaceae</taxon>
        <taxon>Candidatus Methylospira</taxon>
    </lineage>
</organism>
<protein>
    <submittedName>
        <fullName evidence="11">Type IV pilus secretin PilQ</fullName>
    </submittedName>
</protein>
<evidence type="ECO:0000256" key="2">
    <source>
        <dbReference type="ARBA" id="ARBA00022448"/>
    </source>
</evidence>
<dbReference type="GO" id="GO:0009279">
    <property type="term" value="C:cell outer membrane"/>
    <property type="evidence" value="ECO:0007669"/>
    <property type="project" value="UniProtKB-SubCell"/>
</dbReference>
<dbReference type="InterPro" id="IPR004846">
    <property type="entry name" value="T2SS/T3SS_dom"/>
</dbReference>
<dbReference type="InterPro" id="IPR013355">
    <property type="entry name" value="Pilus_4_PilQ"/>
</dbReference>
<dbReference type="PRINTS" id="PR00811">
    <property type="entry name" value="BCTERIALGSPD"/>
</dbReference>
<dbReference type="KEGG" id="mmob:F6R98_07785"/>
<keyword evidence="6" id="KW-0998">Cell outer membrane</keyword>
<feature type="domain" description="Secretin/TonB short N-terminal" evidence="10">
    <location>
        <begin position="291"/>
        <end position="339"/>
    </location>
</feature>
<dbReference type="InterPro" id="IPR038591">
    <property type="entry name" value="NolW-like_sf"/>
</dbReference>
<dbReference type="Pfam" id="PF07660">
    <property type="entry name" value="STN"/>
    <property type="match status" value="1"/>
</dbReference>
<dbReference type="FunCoup" id="A0A5Q0BK43">
    <property type="interactions" value="118"/>
</dbReference>
<evidence type="ECO:0000256" key="5">
    <source>
        <dbReference type="ARBA" id="ARBA00023136"/>
    </source>
</evidence>
<evidence type="ECO:0000256" key="9">
    <source>
        <dbReference type="SAM" id="SignalP"/>
    </source>
</evidence>
<evidence type="ECO:0000256" key="6">
    <source>
        <dbReference type="ARBA" id="ARBA00023237"/>
    </source>
</evidence>
<evidence type="ECO:0000256" key="1">
    <source>
        <dbReference type="ARBA" id="ARBA00004370"/>
    </source>
</evidence>
<dbReference type="InterPro" id="IPR021731">
    <property type="entry name" value="AMIN_dom"/>
</dbReference>
<feature type="chain" id="PRO_5025027950" evidence="9">
    <location>
        <begin position="30"/>
        <end position="704"/>
    </location>
</feature>
<evidence type="ECO:0000313" key="11">
    <source>
        <dbReference type="EMBL" id="QFY42537.1"/>
    </source>
</evidence>
<evidence type="ECO:0000256" key="8">
    <source>
        <dbReference type="RuleBase" id="RU004004"/>
    </source>
</evidence>
<dbReference type="OrthoDB" id="9775455at2"/>
<keyword evidence="3 9" id="KW-0732">Signal</keyword>
<name>A0A5Q0BK43_9GAMM</name>
<evidence type="ECO:0000256" key="4">
    <source>
        <dbReference type="ARBA" id="ARBA00022927"/>
    </source>
</evidence>
<feature type="signal peptide" evidence="9">
    <location>
        <begin position="1"/>
        <end position="29"/>
    </location>
</feature>
<sequence>MKATQGKRDRLIRILALTLLLCAARNAHAQTKLLAIDTEHHPGGSVLIKLQLDSHAVIPSAFALENPARIVLDLFDTQSELAQPEMAINTRGLTSIQAIEANRRTRVLIILERELSYELRAHENTISVLLKEKRETGDMPAADDLPSLTGIDFQRTPDGAGRIVVGLEDARMTANVREEDHKIVLTFPDAGVAPQLAHTLDVIDFATPVQMLEISGRERRVRITVFPGPAPFEYASWQSGKQFVLDVRATSSSQAKNRTKNREYGGQKLSLNFQDIPIRSVLQVLAEFTNINIVAGDSVQGNVTLRLNNVPWDQALDLVLKSKGLGKRQEGNIIQIMPQSEINQFEKNSLEAQLSLDEIEPLQTEIIQINYTRAEDIKTVLLGTVEKIAASGNENDGVEQTATTPQAARQVRQETTQSLLSGRGHISIDVRTNQLILIETAKNSEKIKALIKKLDVPVKQVLIESRIVVANNDFTRELGARLVSNPTPTPASASPTGTTASWNALVDLGSTLAAAAGGQFGFTLIKAGNYLLDLELSAAQIEGRGEIISTPRLITSDQTRAAIKQGVQIPYQSAAAGTGTIIPNTVFKEAVLELNVTPHITPEDTILMELLIKKDSPGLPTPSGQIEIDRREIATTVQVDNGETVVLGGVYEGTKNNVTDKVPFLGDLPGLGFLFRRNTVQDNKKELLIFITPKIIKQQTTLQH</sequence>
<proteinExistence type="inferred from homology"/>
<dbReference type="PANTHER" id="PTHR30604">
    <property type="entry name" value="PROTEIN TRANSPORT PROTEIN HOFQ"/>
    <property type="match status" value="1"/>
</dbReference>
<dbReference type="Gene3D" id="3.30.1370.120">
    <property type="match status" value="1"/>
</dbReference>
<dbReference type="SMART" id="SM00965">
    <property type="entry name" value="STN"/>
    <property type="match status" value="1"/>
</dbReference>
<dbReference type="InterPro" id="IPR051808">
    <property type="entry name" value="Type_IV_pilus_biogenesis"/>
</dbReference>
<dbReference type="InParanoid" id="A0A5Q0BK43"/>
<keyword evidence="12" id="KW-1185">Reference proteome</keyword>
<dbReference type="Proteomes" id="UP000325755">
    <property type="component" value="Chromosome"/>
</dbReference>
<dbReference type="Pfam" id="PF00263">
    <property type="entry name" value="Secretin"/>
    <property type="match status" value="1"/>
</dbReference>
<dbReference type="AlphaFoldDB" id="A0A5Q0BK43"/>
<dbReference type="RefSeq" id="WP_153248533.1">
    <property type="nucleotide sequence ID" value="NZ_CP044205.1"/>
</dbReference>
<comment type="subcellular location">
    <subcellularLocation>
        <location evidence="8">Cell outer membrane</location>
    </subcellularLocation>
    <subcellularLocation>
        <location evidence="1">Membrane</location>
    </subcellularLocation>
</comment>
<dbReference type="Pfam" id="PF11741">
    <property type="entry name" value="AMIN"/>
    <property type="match status" value="2"/>
</dbReference>
<reference evidence="11 12" key="1">
    <citation type="submission" date="2019-09" db="EMBL/GenBank/DDBJ databases">
        <title>Ecophysiology of the spiral-shaped methanotroph Methylospira mobilis as revealed by the complete genome sequence.</title>
        <authorList>
            <person name="Oshkin I.Y."/>
            <person name="Dedysh S.N."/>
            <person name="Miroshnikov K."/>
            <person name="Danilova O.V."/>
            <person name="Hakobyan A."/>
            <person name="Liesack W."/>
        </authorList>
    </citation>
    <scope>NUCLEOTIDE SEQUENCE [LARGE SCALE GENOMIC DNA]</scope>
    <source>
        <strain evidence="11 12">Shm1</strain>
    </source>
</reference>
<keyword evidence="2 8" id="KW-0813">Transport</keyword>
<evidence type="ECO:0000313" key="12">
    <source>
        <dbReference type="Proteomes" id="UP000325755"/>
    </source>
</evidence>
<accession>A0A5Q0BK43</accession>
<dbReference type="InterPro" id="IPR011662">
    <property type="entry name" value="Secretin/TonB_short_N"/>
</dbReference>
<dbReference type="Gene3D" id="2.60.40.3500">
    <property type="match status" value="1"/>
</dbReference>
<keyword evidence="4" id="KW-0653">Protein transport</keyword>
<evidence type="ECO:0000259" key="10">
    <source>
        <dbReference type="SMART" id="SM00965"/>
    </source>
</evidence>
<comment type="similarity">
    <text evidence="7">Belongs to the bacterial secretin family.</text>
</comment>
<dbReference type="EMBL" id="CP044205">
    <property type="protein sequence ID" value="QFY42537.1"/>
    <property type="molecule type" value="Genomic_DNA"/>
</dbReference>
<dbReference type="InterPro" id="IPR001775">
    <property type="entry name" value="GspD/PilQ"/>
</dbReference>
<gene>
    <name evidence="11" type="primary">pilQ</name>
    <name evidence="11" type="ORF">F6R98_07785</name>
</gene>
<evidence type="ECO:0000256" key="7">
    <source>
        <dbReference type="RuleBase" id="RU004003"/>
    </source>
</evidence>
<keyword evidence="5" id="KW-0472">Membrane</keyword>
<dbReference type="GO" id="GO:0009306">
    <property type="term" value="P:protein secretion"/>
    <property type="evidence" value="ECO:0007669"/>
    <property type="project" value="InterPro"/>
</dbReference>
<dbReference type="Gene3D" id="2.60.40.3470">
    <property type="match status" value="1"/>
</dbReference>
<dbReference type="Gene3D" id="3.30.1370.130">
    <property type="match status" value="1"/>
</dbReference>
<dbReference type="InterPro" id="IPR005644">
    <property type="entry name" value="NolW-like"/>
</dbReference>